<dbReference type="Proteomes" id="UP000182826">
    <property type="component" value="Unassembled WGS sequence"/>
</dbReference>
<dbReference type="RefSeq" id="WP_123907106.1">
    <property type="nucleotide sequence ID" value="NZ_MLFK01000011.1"/>
</dbReference>
<dbReference type="AlphaFoldDB" id="A0A1J7CE41"/>
<dbReference type="SUPFAM" id="SSF50998">
    <property type="entry name" value="Quinoprotein alcohol dehydrogenase-like"/>
    <property type="match status" value="1"/>
</dbReference>
<evidence type="ECO:0008006" key="3">
    <source>
        <dbReference type="Google" id="ProtNLM"/>
    </source>
</evidence>
<accession>A0A1J7CE41</accession>
<dbReference type="InterPro" id="IPR015943">
    <property type="entry name" value="WD40/YVTN_repeat-like_dom_sf"/>
</dbReference>
<organism evidence="1 2">
    <name type="scientific">Flavobacterium johnsoniae</name>
    <name type="common">Cytophaga johnsonae</name>
    <dbReference type="NCBI Taxonomy" id="986"/>
    <lineage>
        <taxon>Bacteria</taxon>
        <taxon>Pseudomonadati</taxon>
        <taxon>Bacteroidota</taxon>
        <taxon>Flavobacteriia</taxon>
        <taxon>Flavobacteriales</taxon>
        <taxon>Flavobacteriaceae</taxon>
        <taxon>Flavobacterium</taxon>
    </lineage>
</organism>
<dbReference type="EMBL" id="MLFK01000011">
    <property type="protein sequence ID" value="OIV39836.1"/>
    <property type="molecule type" value="Genomic_DNA"/>
</dbReference>
<gene>
    <name evidence="1" type="ORF">BKM63_20725</name>
</gene>
<dbReference type="Gene3D" id="2.130.10.10">
    <property type="entry name" value="YVTN repeat-like/Quinoprotein amine dehydrogenase"/>
    <property type="match status" value="1"/>
</dbReference>
<name>A0A1J7CE41_FLAJO</name>
<proteinExistence type="predicted"/>
<evidence type="ECO:0000313" key="1">
    <source>
        <dbReference type="EMBL" id="OIV39836.1"/>
    </source>
</evidence>
<evidence type="ECO:0000313" key="2">
    <source>
        <dbReference type="Proteomes" id="UP000182826"/>
    </source>
</evidence>
<sequence length="333" mass="38450">MKYNLLKKIIGLENFETQNDNLLYICTSKNLILNNEIIYDQNNLVSFVKDFNGNIVFSTSDNNIYFYDSSTALLVEDYSLSEKKYNNEKIYISKRISRGVFETFLFSIKENKKTLITEIPWFVENEYNIFCNGSVLKKENILNNIIDWEINLGDCGVLRKILGVINKKLWVSMYRGGIDKNKNTLIALDIDSGQINYQIPNNYDISDYFVELIPEQSSILSIHGKISTHPADSPLIEINANTGEIIRNQRIESLYSENLKIGFWKVLNDKIYFTANKDVLNGTHIGVLDYHTLEILWASKVDEMRGNFIDLQVTENKIYALDTGSQLHVFARE</sequence>
<protein>
    <recommendedName>
        <fullName evidence="3">PQQ-like domain-containing protein</fullName>
    </recommendedName>
</protein>
<dbReference type="OrthoDB" id="1308893at2"/>
<reference evidence="1 2" key="1">
    <citation type="submission" date="2016-10" db="EMBL/GenBank/DDBJ databases">
        <title>Draft Genome Sequence of Rhizobacteria Flavobacterium johnsoniae CI04.</title>
        <authorList>
            <person name="Bravo J.I."/>
            <person name="Lozano G.L."/>
            <person name="Handelsman J."/>
        </authorList>
    </citation>
    <scope>NUCLEOTIDE SEQUENCE [LARGE SCALE GENOMIC DNA]</scope>
    <source>
        <strain evidence="1 2">CI04</strain>
    </source>
</reference>
<keyword evidence="2" id="KW-1185">Reference proteome</keyword>
<dbReference type="InterPro" id="IPR011047">
    <property type="entry name" value="Quinoprotein_ADH-like_sf"/>
</dbReference>
<comment type="caution">
    <text evidence="1">The sequence shown here is derived from an EMBL/GenBank/DDBJ whole genome shotgun (WGS) entry which is preliminary data.</text>
</comment>